<dbReference type="OrthoDB" id="9804079at2"/>
<evidence type="ECO:0000313" key="4">
    <source>
        <dbReference type="Proteomes" id="UP000262582"/>
    </source>
</evidence>
<organism evidence="3 5">
    <name type="scientific">Arcobacter ellisii</name>
    <dbReference type="NCBI Taxonomy" id="913109"/>
    <lineage>
        <taxon>Bacteria</taxon>
        <taxon>Pseudomonadati</taxon>
        <taxon>Campylobacterota</taxon>
        <taxon>Epsilonproteobacteria</taxon>
        <taxon>Campylobacterales</taxon>
        <taxon>Arcobacteraceae</taxon>
        <taxon>Arcobacter</taxon>
    </lineage>
</organism>
<dbReference type="Proteomes" id="UP000262582">
    <property type="component" value="Chromosome"/>
</dbReference>
<dbReference type="Pfam" id="PF14403">
    <property type="entry name" value="CP_ATPgrasp_2"/>
    <property type="match status" value="1"/>
</dbReference>
<evidence type="ECO:0000259" key="1">
    <source>
        <dbReference type="Pfam" id="PF14403"/>
    </source>
</evidence>
<dbReference type="SUPFAM" id="SSF56059">
    <property type="entry name" value="Glutathione synthetase ATP-binding domain-like"/>
    <property type="match status" value="1"/>
</dbReference>
<dbReference type="PIRSF" id="PIRSF005522">
    <property type="entry name" value="UCP005522"/>
    <property type="match status" value="1"/>
</dbReference>
<protein>
    <submittedName>
        <fullName evidence="2">Circularly permuted ATP-grasp type 2 domain-containing protein</fullName>
    </submittedName>
    <submittedName>
        <fullName evidence="3">UDP-N-acetylmuramate dehydrogenase</fullName>
    </submittedName>
</protein>
<sequence>MLDIKNEKSELFWEIFSKQDRLKIDEFQKYMDKFAVNFNLYKDGNFIERSLPFDVIPRIIDSKEFDKMDKGLSQRIKALNLFLEDLYTDKKIIKDKVIPEEFIFQAKGYLKELEGFSPNKKIRTHINGIDLVKDTITDDWVILEDNLRVPSGASYPLSVRDTYRKIYPDFFEKLKIKPIKGYPSILEEAMNYVSCGGINVVLTPGRFNSAYYEHAYLARKIGAQLVRNDELIVKDKILYFKNYNGQLIKVGAVYRRLDDEFLDPKFFNEESLIGVPGIMEVYLAGNVAIMNAPGNGIADDKGIYYFVPKMIEYYLGEKPILRNAPTYLPYFEDDRKYVFENMHKLVIKDVAEAGGYGVMFGHAMSKIQLDDLKTIISANPRRFIAQELIEFYDEECYINDEIVPRKADFRAYVVMAEEPKVWQCGLTRYAMEAGNYLVNSSQGGGFKDTWVMED</sequence>
<dbReference type="PANTHER" id="PTHR34595">
    <property type="entry name" value="BLR5612 PROTEIN"/>
    <property type="match status" value="1"/>
</dbReference>
<dbReference type="InterPro" id="IPR016450">
    <property type="entry name" value="UCP005522"/>
</dbReference>
<evidence type="ECO:0000313" key="2">
    <source>
        <dbReference type="EMBL" id="AXX96432.1"/>
    </source>
</evidence>
<feature type="domain" description="Circularly permuted ATP-grasp type 2" evidence="1">
    <location>
        <begin position="57"/>
        <end position="430"/>
    </location>
</feature>
<dbReference type="InterPro" id="IPR025841">
    <property type="entry name" value="CP_ATPgrasp_2"/>
</dbReference>
<accession>A0A347UC54</accession>
<dbReference type="Proteomes" id="UP000290588">
    <property type="component" value="Unassembled WGS sequence"/>
</dbReference>
<evidence type="ECO:0000313" key="3">
    <source>
        <dbReference type="EMBL" id="RXI32887.1"/>
    </source>
</evidence>
<dbReference type="PANTHER" id="PTHR34595:SF7">
    <property type="entry name" value="SLL1039 PROTEIN"/>
    <property type="match status" value="1"/>
</dbReference>
<name>A0A347UC54_9BACT</name>
<proteinExistence type="predicted"/>
<dbReference type="EMBL" id="NXIG01000001">
    <property type="protein sequence ID" value="RXI32887.1"/>
    <property type="molecule type" value="Genomic_DNA"/>
</dbReference>
<dbReference type="KEGG" id="aell:AELL_2834"/>
<evidence type="ECO:0000313" key="5">
    <source>
        <dbReference type="Proteomes" id="UP000290588"/>
    </source>
</evidence>
<dbReference type="Gene3D" id="3.40.50.11290">
    <property type="match status" value="1"/>
</dbReference>
<gene>
    <name evidence="2" type="ORF">AELL_2834</name>
    <name evidence="3" type="ORF">CP962_00340</name>
</gene>
<dbReference type="Gene3D" id="3.30.1490.270">
    <property type="match status" value="1"/>
</dbReference>
<dbReference type="EMBL" id="CP032097">
    <property type="protein sequence ID" value="AXX96432.1"/>
    <property type="molecule type" value="Genomic_DNA"/>
</dbReference>
<reference evidence="2 4" key="2">
    <citation type="submission" date="2018-08" db="EMBL/GenBank/DDBJ databases">
        <title>Complete genome of the Arcobacter ellisii type strain LMG 26155.</title>
        <authorList>
            <person name="Miller W.G."/>
            <person name="Yee E."/>
            <person name="Bono J.L."/>
        </authorList>
    </citation>
    <scope>NUCLEOTIDE SEQUENCE [LARGE SCALE GENOMIC DNA]</scope>
    <source>
        <strain evidence="2 4">LMG 26155</strain>
    </source>
</reference>
<keyword evidence="4" id="KW-1185">Reference proteome</keyword>
<reference evidence="3 5" key="1">
    <citation type="submission" date="2017-09" db="EMBL/GenBank/DDBJ databases">
        <title>Genomics of the genus Arcobacter.</title>
        <authorList>
            <person name="Perez-Cataluna A."/>
            <person name="Figueras M.J."/>
            <person name="Salas-Masso N."/>
        </authorList>
    </citation>
    <scope>NUCLEOTIDE SEQUENCE [LARGE SCALE GENOMIC DNA]</scope>
    <source>
        <strain evidence="3 5">CECT 7837</strain>
    </source>
</reference>
<dbReference type="RefSeq" id="WP_118918567.1">
    <property type="nucleotide sequence ID" value="NZ_CP032097.1"/>
</dbReference>
<dbReference type="InterPro" id="IPR051680">
    <property type="entry name" value="ATP-dep_Glu-Cys_Ligase-2"/>
</dbReference>
<dbReference type="AlphaFoldDB" id="A0A347UC54"/>